<reference evidence="2" key="2">
    <citation type="submission" date="2017-11" db="EMBL/GenBank/DDBJ databases">
        <title>Candida auris genome assembly and annotation.</title>
        <authorList>
            <person name="Munoz J.F."/>
            <person name="Gade L.G."/>
            <person name="Chow N.A."/>
            <person name="Litvintseva A.P."/>
            <person name="Loparev V.N."/>
            <person name="Cuomo C.A."/>
        </authorList>
    </citation>
    <scope>NUCLEOTIDE SEQUENCE</scope>
    <source>
        <strain evidence="2">B8441</strain>
    </source>
</reference>
<feature type="compositionally biased region" description="Basic residues" evidence="1">
    <location>
        <begin position="1"/>
        <end position="26"/>
    </location>
</feature>
<dbReference type="VEuPathDB" id="FungiDB:QG37_07749"/>
<gene>
    <name evidence="2" type="ORF">B9J08_000104</name>
    <name evidence="3" type="ORF">CA7LBN_001795</name>
</gene>
<dbReference type="EMBL" id="CP076750">
    <property type="protein sequence ID" value="QWW22994.1"/>
    <property type="molecule type" value="Genomic_DNA"/>
</dbReference>
<dbReference type="VEuPathDB" id="FungiDB:CJI97_000109"/>
<protein>
    <submittedName>
        <fullName evidence="2">Uncharacterized protein</fullName>
    </submittedName>
</protein>
<proteinExistence type="predicted"/>
<sequence>MFNRRRYNRKPGRRRSFRPKVRRKGAILRPLEPQHSAPPKPEFDASGAAPYSWSHFPQSGPKQDKCSKLKVLSLREICARALAVNADALEPSYMSMCSWACWKHVWTMICYLNLDSPAIFRMFAKHFGSAPDFKCHHVLKNNKCARSSALSCSIIPTRSHRIDNVFFNISHKDFVSFLSGIDSHVVLDCSLLKDLTGEDVIKFCNLANLTALDLSHNDWVNDQFLYTLGRAMMFKNMYKFKILRMTNCANVTEEGFYRFLKELSASLAFIVTDIRPLNRSLFVDQMERKSEIPVPGAPWKILQEQSVHHDRLVKYNLSTAAHYLSRNTDIIEISSSTLIWDIKMFPSVVEARHLGEFYELLRDSWKKREKLALSRPAHDPILYLRSDKDEPINVKIEHMVSLPSSNQSSITQRVPRRRPKFMIKDTKTFLGLK</sequence>
<dbReference type="VEuPathDB" id="FungiDB:B9J08_000104"/>
<dbReference type="AlphaFoldDB" id="A0A2H1A707"/>
<dbReference type="Proteomes" id="UP000825438">
    <property type="component" value="Chromosome II"/>
</dbReference>
<reference evidence="2" key="1">
    <citation type="journal article" date="2017" name="Clin. Infect. Dis.">
        <title>Simultaneous emergence of multidrug-resistant Candida auris on 3 continents confirmed by whole-genome sequencing and epidemiological analyses.</title>
        <authorList>
            <person name="Lockhart S.R."/>
            <person name="Etienne K.A."/>
            <person name="Vallabhaneni S."/>
            <person name="Farooqi J."/>
            <person name="Chowdhary A."/>
            <person name="Govender N.P."/>
            <person name="Colombo A.L."/>
            <person name="Calvo B."/>
            <person name="Cuomo C.A."/>
            <person name="Desjardins C.A."/>
            <person name="Berkow E.L."/>
            <person name="Castanheira M."/>
            <person name="Magobo R.E."/>
            <person name="Jabeen K."/>
            <person name="Asghar R.J."/>
            <person name="Meis J.F."/>
            <person name="Jackson B."/>
            <person name="Chiller T."/>
            <person name="Litvintseva A.P."/>
        </authorList>
    </citation>
    <scope>NUCLEOTIDE SEQUENCE [LARGE SCALE GENOMIC DNA]</scope>
    <source>
        <strain evidence="2">B8441</strain>
    </source>
</reference>
<evidence type="ECO:0000313" key="2">
    <source>
        <dbReference type="EMBL" id="PIS58658.1"/>
    </source>
</evidence>
<evidence type="ECO:0000256" key="1">
    <source>
        <dbReference type="SAM" id="MobiDB-lite"/>
    </source>
</evidence>
<dbReference type="OMA" id="ACIETDI"/>
<dbReference type="EMBL" id="PEKT02000001">
    <property type="protein sequence ID" value="PIS58658.1"/>
    <property type="molecule type" value="Genomic_DNA"/>
</dbReference>
<name>A0A2H1A707_CANAR</name>
<dbReference type="Gene3D" id="3.80.10.10">
    <property type="entry name" value="Ribonuclease Inhibitor"/>
    <property type="match status" value="1"/>
</dbReference>
<reference evidence="3" key="3">
    <citation type="submission" date="2021-06" db="EMBL/GenBank/DDBJ databases">
        <title>Candida auris outbreak in lebanese hospital.</title>
        <authorList>
            <person name="Finianos M."/>
        </authorList>
    </citation>
    <scope>NUCLEOTIDE SEQUENCE</scope>
    <source>
        <strain evidence="3">CA7LBN</strain>
    </source>
</reference>
<organism evidence="2">
    <name type="scientific">Candidozyma auris</name>
    <name type="common">Yeast</name>
    <name type="synonym">Candida auris</name>
    <dbReference type="NCBI Taxonomy" id="498019"/>
    <lineage>
        <taxon>Eukaryota</taxon>
        <taxon>Fungi</taxon>
        <taxon>Dikarya</taxon>
        <taxon>Ascomycota</taxon>
        <taxon>Saccharomycotina</taxon>
        <taxon>Pichiomycetes</taxon>
        <taxon>Metschnikowiaceae</taxon>
        <taxon>Candidozyma</taxon>
    </lineage>
</organism>
<dbReference type="VEuPathDB" id="FungiDB:CJJ09_002079"/>
<dbReference type="InterPro" id="IPR032675">
    <property type="entry name" value="LRR_dom_sf"/>
</dbReference>
<accession>A0A2H1A707</accession>
<dbReference type="VEuPathDB" id="FungiDB:CJI96_0001541"/>
<feature type="region of interest" description="Disordered" evidence="1">
    <location>
        <begin position="1"/>
        <end position="45"/>
    </location>
</feature>
<dbReference type="SUPFAM" id="SSF52047">
    <property type="entry name" value="RNI-like"/>
    <property type="match status" value="1"/>
</dbReference>
<evidence type="ECO:0000313" key="3">
    <source>
        <dbReference type="EMBL" id="QWW22994.1"/>
    </source>
</evidence>
<dbReference type="VEuPathDB" id="FungiDB:CJJ07_000520"/>